<dbReference type="InterPro" id="IPR052220">
    <property type="entry name" value="METTL25"/>
</dbReference>
<dbReference type="InterPro" id="IPR029063">
    <property type="entry name" value="SAM-dependent_MTases_sf"/>
</dbReference>
<dbReference type="PANTHER" id="PTHR12496:SF0">
    <property type="entry name" value="METHYLTRANSFERASE DOMAIN-CONTAINING PROTEIN"/>
    <property type="match status" value="1"/>
</dbReference>
<organism evidence="3 4">
    <name type="scientific">Rhizopogon vesiculosus</name>
    <dbReference type="NCBI Taxonomy" id="180088"/>
    <lineage>
        <taxon>Eukaryota</taxon>
        <taxon>Fungi</taxon>
        <taxon>Dikarya</taxon>
        <taxon>Basidiomycota</taxon>
        <taxon>Agaricomycotina</taxon>
        <taxon>Agaricomycetes</taxon>
        <taxon>Agaricomycetidae</taxon>
        <taxon>Boletales</taxon>
        <taxon>Suillineae</taxon>
        <taxon>Rhizopogonaceae</taxon>
        <taxon>Rhizopogon</taxon>
    </lineage>
</organism>
<protein>
    <recommendedName>
        <fullName evidence="2">Methyltransferase domain-containing protein</fullName>
    </recommendedName>
</protein>
<accession>A0A1J8QLE7</accession>
<name>A0A1J8QLE7_9AGAM</name>
<dbReference type="STRING" id="180088.A0A1J8QLE7"/>
<dbReference type="InterPro" id="IPR025714">
    <property type="entry name" value="Methyltranfer_dom"/>
</dbReference>
<gene>
    <name evidence="3" type="ORF">AZE42_03282</name>
</gene>
<evidence type="ECO:0000259" key="2">
    <source>
        <dbReference type="Pfam" id="PF13679"/>
    </source>
</evidence>
<dbReference type="Pfam" id="PF13679">
    <property type="entry name" value="Methyltransf_32"/>
    <property type="match status" value="1"/>
</dbReference>
<comment type="caution">
    <text evidence="3">The sequence shown here is derived from an EMBL/GenBank/DDBJ whole genome shotgun (WGS) entry which is preliminary data.</text>
</comment>
<keyword evidence="4" id="KW-1185">Reference proteome</keyword>
<feature type="domain" description="Methyltransferase" evidence="2">
    <location>
        <begin position="131"/>
        <end position="360"/>
    </location>
</feature>
<reference evidence="3 4" key="1">
    <citation type="submission" date="2016-03" db="EMBL/GenBank/DDBJ databases">
        <title>Comparative genomics of the ectomycorrhizal sister species Rhizopogon vinicolor and Rhizopogon vesiculosus (Basidiomycota: Boletales) reveals a divergence of the mating type B locus.</title>
        <authorList>
            <person name="Mujic A.B."/>
            <person name="Kuo A."/>
            <person name="Tritt A."/>
            <person name="Lipzen A."/>
            <person name="Chen C."/>
            <person name="Johnson J."/>
            <person name="Sharma A."/>
            <person name="Barry K."/>
            <person name="Grigoriev I.V."/>
            <person name="Spatafora J.W."/>
        </authorList>
    </citation>
    <scope>NUCLEOTIDE SEQUENCE [LARGE SCALE GENOMIC DNA]</scope>
    <source>
        <strain evidence="3 4">AM-OR11-056</strain>
    </source>
</reference>
<dbReference type="SUPFAM" id="SSF53335">
    <property type="entry name" value="S-adenosyl-L-methionine-dependent methyltransferases"/>
    <property type="match status" value="1"/>
</dbReference>
<sequence length="591" mass="65778">MSKLELIYQQLCSPLTSDILSIHPNDLASSGFQFPAGWKGWWEWSTSIDVDENAAPFPRWMSLLQYYCSAMPDDDLTGNRDPNNKSFIPPELKTLIDEIIRLQMKRDLVTVVSTSGDDQRDAPRSYGMSPKKDHEVSKMSEYISRLIYPGSACTLHHVVDVGSGQGYLSRALSDLGLHVLALDSNQNQTSGAERWKAKEAARMKKQLKREKVQGRSNSTHRCNCPPSALSQSHVPTSVLSASINNKNECTMHSRMGSLTHQTICINPYTLESAIHGWFLSGETNQITRSVIGDMLVDGTERHISQAKPIPVMMVALHACGSLTPDVLRAFLSNRRRPSASEVRIWTAQAVVVVGCCYNLMVPEAALIDFPLSRLLRQRTPVATLPLASRHLAAQIPSQWLRNETSARETSLAIRKVVFRALLQPVLQAISTRETSAVHAATSSLSHAEGLCGVGQTPENRRLGKLPNAAYKDWETFLDGATSKMGIQLSDFTAQLPAYMYNESRRKQLESALSVLHVLRCIMGPLIETLILLDRYEWIREELRESGESQASNTMDVDLINLFDQATGSGRNVAIVIKPRGWPNINSRFIDN</sequence>
<feature type="region of interest" description="Disordered" evidence="1">
    <location>
        <begin position="114"/>
        <end position="133"/>
    </location>
</feature>
<evidence type="ECO:0000256" key="1">
    <source>
        <dbReference type="SAM" id="MobiDB-lite"/>
    </source>
</evidence>
<dbReference type="OrthoDB" id="10258156at2759"/>
<evidence type="ECO:0000313" key="4">
    <source>
        <dbReference type="Proteomes" id="UP000183567"/>
    </source>
</evidence>
<dbReference type="Proteomes" id="UP000183567">
    <property type="component" value="Unassembled WGS sequence"/>
</dbReference>
<dbReference type="EMBL" id="LVVM01000098">
    <property type="protein sequence ID" value="OJA21495.1"/>
    <property type="molecule type" value="Genomic_DNA"/>
</dbReference>
<dbReference type="PANTHER" id="PTHR12496">
    <property type="entry name" value="CGI-41 METHYLTRANSFERASE"/>
    <property type="match status" value="1"/>
</dbReference>
<evidence type="ECO:0000313" key="3">
    <source>
        <dbReference type="EMBL" id="OJA21495.1"/>
    </source>
</evidence>
<proteinExistence type="predicted"/>
<dbReference type="Gene3D" id="3.40.50.150">
    <property type="entry name" value="Vaccinia Virus protein VP39"/>
    <property type="match status" value="1"/>
</dbReference>
<feature type="region of interest" description="Disordered" evidence="1">
    <location>
        <begin position="209"/>
        <end position="229"/>
    </location>
</feature>
<dbReference type="AlphaFoldDB" id="A0A1J8QLE7"/>